<dbReference type="Proteomes" id="UP000478090">
    <property type="component" value="Unassembled WGS sequence"/>
</dbReference>
<keyword evidence="3" id="KW-1185">Reference proteome</keyword>
<comment type="caution">
    <text evidence="2">The sequence shown here is derived from an EMBL/GenBank/DDBJ whole genome shotgun (WGS) entry which is preliminary data.</text>
</comment>
<evidence type="ECO:0000259" key="1">
    <source>
        <dbReference type="Pfam" id="PF01850"/>
    </source>
</evidence>
<reference evidence="2 3" key="1">
    <citation type="submission" date="2019-12" db="EMBL/GenBank/DDBJ databases">
        <title>Novel species isolated from a subtropical stream in China.</title>
        <authorList>
            <person name="Lu H."/>
        </authorList>
    </citation>
    <scope>NUCLEOTIDE SEQUENCE [LARGE SCALE GENOMIC DNA]</scope>
    <source>
        <strain evidence="2 3">CY13W</strain>
    </source>
</reference>
<accession>A0ABW9VHA4</accession>
<evidence type="ECO:0000313" key="2">
    <source>
        <dbReference type="EMBL" id="MYM38547.1"/>
    </source>
</evidence>
<dbReference type="InterPro" id="IPR029060">
    <property type="entry name" value="PIN-like_dom_sf"/>
</dbReference>
<dbReference type="CDD" id="cd18683">
    <property type="entry name" value="PIN_VapC-like"/>
    <property type="match status" value="1"/>
</dbReference>
<dbReference type="Gene3D" id="3.40.50.1010">
    <property type="entry name" value="5'-nuclease"/>
    <property type="match status" value="1"/>
</dbReference>
<feature type="domain" description="PIN" evidence="1">
    <location>
        <begin position="4"/>
        <end position="123"/>
    </location>
</feature>
<name>A0ABW9VHA4_9BURK</name>
<dbReference type="RefSeq" id="WP_161037939.1">
    <property type="nucleotide sequence ID" value="NZ_WWCM01000002.1"/>
</dbReference>
<evidence type="ECO:0000313" key="3">
    <source>
        <dbReference type="Proteomes" id="UP000478090"/>
    </source>
</evidence>
<gene>
    <name evidence="2" type="ORF">GTP27_04315</name>
</gene>
<dbReference type="EMBL" id="WWCM01000002">
    <property type="protein sequence ID" value="MYM38547.1"/>
    <property type="molecule type" value="Genomic_DNA"/>
</dbReference>
<dbReference type="SUPFAM" id="SSF88723">
    <property type="entry name" value="PIN domain-like"/>
    <property type="match status" value="1"/>
</dbReference>
<protein>
    <submittedName>
        <fullName evidence="2">PIN domain-containing protein</fullName>
    </submittedName>
</protein>
<sequence>MIGLDTNVLARYYIADQADAEAQRQRLQALNVLESGTALAVCKTVIIELEWLMRHHYGLDCSASTAVIQHLLSQPQITIEDRPAIMQALRNHLLGLSFADALHHASYLHCTSMLTFDDRKFARRVRALKLTPTVKLP</sequence>
<organism evidence="2 3">
    <name type="scientific">Duganella qianjiadongensis</name>
    <dbReference type="NCBI Taxonomy" id="2692176"/>
    <lineage>
        <taxon>Bacteria</taxon>
        <taxon>Pseudomonadati</taxon>
        <taxon>Pseudomonadota</taxon>
        <taxon>Betaproteobacteria</taxon>
        <taxon>Burkholderiales</taxon>
        <taxon>Oxalobacteraceae</taxon>
        <taxon>Telluria group</taxon>
        <taxon>Duganella</taxon>
    </lineage>
</organism>
<dbReference type="InterPro" id="IPR002716">
    <property type="entry name" value="PIN_dom"/>
</dbReference>
<dbReference type="Pfam" id="PF01850">
    <property type="entry name" value="PIN"/>
    <property type="match status" value="1"/>
</dbReference>
<proteinExistence type="predicted"/>